<comment type="subcellular location">
    <subcellularLocation>
        <location evidence="1">Cell membrane</location>
        <topology evidence="1">Multi-pass membrane protein</topology>
    </subcellularLocation>
</comment>
<dbReference type="SUPFAM" id="SSF81345">
    <property type="entry name" value="ABC transporter involved in vitamin B12 uptake, BtuC"/>
    <property type="match status" value="1"/>
</dbReference>
<evidence type="ECO:0000313" key="10">
    <source>
        <dbReference type="Proteomes" id="UP001143362"/>
    </source>
</evidence>
<keyword evidence="3" id="KW-0813">Transport</keyword>
<keyword evidence="6 8" id="KW-1133">Transmembrane helix</keyword>
<dbReference type="PANTHER" id="PTHR30472">
    <property type="entry name" value="FERRIC ENTEROBACTIN TRANSPORT SYSTEM PERMEASE PROTEIN"/>
    <property type="match status" value="1"/>
</dbReference>
<evidence type="ECO:0000256" key="6">
    <source>
        <dbReference type="ARBA" id="ARBA00022989"/>
    </source>
</evidence>
<organism evidence="9 10">
    <name type="scientific">Candidatus Litorirhabdus singularis</name>
    <dbReference type="NCBI Taxonomy" id="2518993"/>
    <lineage>
        <taxon>Bacteria</taxon>
        <taxon>Pseudomonadati</taxon>
        <taxon>Pseudomonadota</taxon>
        <taxon>Gammaproteobacteria</taxon>
        <taxon>Cellvibrionales</taxon>
        <taxon>Halieaceae</taxon>
        <taxon>Candidatus Litorirhabdus</taxon>
    </lineage>
</organism>
<dbReference type="Proteomes" id="UP001143362">
    <property type="component" value="Unassembled WGS sequence"/>
</dbReference>
<accession>A0ABT3TKY3</accession>
<dbReference type="PANTHER" id="PTHR30472:SF25">
    <property type="entry name" value="ABC TRANSPORTER PERMEASE PROTEIN MJ0876-RELATED"/>
    <property type="match status" value="1"/>
</dbReference>
<gene>
    <name evidence="9" type="ORF">EYC98_19160</name>
</gene>
<feature type="transmembrane region" description="Helical" evidence="8">
    <location>
        <begin position="129"/>
        <end position="149"/>
    </location>
</feature>
<feature type="transmembrane region" description="Helical" evidence="8">
    <location>
        <begin position="161"/>
        <end position="182"/>
    </location>
</feature>
<dbReference type="CDD" id="cd06550">
    <property type="entry name" value="TM_ABC_iron-siderophores_like"/>
    <property type="match status" value="1"/>
</dbReference>
<evidence type="ECO:0000256" key="3">
    <source>
        <dbReference type="ARBA" id="ARBA00022448"/>
    </source>
</evidence>
<dbReference type="Gene3D" id="1.10.3470.10">
    <property type="entry name" value="ABC transporter involved in vitamin B12 uptake, BtuC"/>
    <property type="match status" value="1"/>
</dbReference>
<evidence type="ECO:0000313" key="9">
    <source>
        <dbReference type="EMBL" id="MCX2982987.1"/>
    </source>
</evidence>
<comment type="caution">
    <text evidence="9">The sequence shown here is derived from an EMBL/GenBank/DDBJ whole genome shotgun (WGS) entry which is preliminary data.</text>
</comment>
<evidence type="ECO:0000256" key="7">
    <source>
        <dbReference type="ARBA" id="ARBA00023136"/>
    </source>
</evidence>
<evidence type="ECO:0000256" key="4">
    <source>
        <dbReference type="ARBA" id="ARBA00022475"/>
    </source>
</evidence>
<proteinExistence type="inferred from homology"/>
<dbReference type="Pfam" id="PF01032">
    <property type="entry name" value="FecCD"/>
    <property type="match status" value="1"/>
</dbReference>
<dbReference type="InterPro" id="IPR037294">
    <property type="entry name" value="ABC_BtuC-like"/>
</dbReference>
<evidence type="ECO:0000256" key="8">
    <source>
        <dbReference type="SAM" id="Phobius"/>
    </source>
</evidence>
<keyword evidence="10" id="KW-1185">Reference proteome</keyword>
<feature type="transmembrane region" description="Helical" evidence="8">
    <location>
        <begin position="251"/>
        <end position="279"/>
    </location>
</feature>
<name>A0ABT3TKY3_9GAMM</name>
<evidence type="ECO:0000256" key="1">
    <source>
        <dbReference type="ARBA" id="ARBA00004651"/>
    </source>
</evidence>
<protein>
    <submittedName>
        <fullName evidence="9">Iron ABC transporter permease</fullName>
    </submittedName>
</protein>
<evidence type="ECO:0000256" key="5">
    <source>
        <dbReference type="ARBA" id="ARBA00022692"/>
    </source>
</evidence>
<dbReference type="InterPro" id="IPR000522">
    <property type="entry name" value="ABC_transptr_permease_BtuC"/>
</dbReference>
<keyword evidence="5 8" id="KW-0812">Transmembrane</keyword>
<feature type="transmembrane region" description="Helical" evidence="8">
    <location>
        <begin position="102"/>
        <end position="122"/>
    </location>
</feature>
<keyword evidence="7 8" id="KW-0472">Membrane</keyword>
<feature type="transmembrane region" description="Helical" evidence="8">
    <location>
        <begin position="203"/>
        <end position="231"/>
    </location>
</feature>
<dbReference type="RefSeq" id="WP_279247018.1">
    <property type="nucleotide sequence ID" value="NZ_SHNN01000005.1"/>
</dbReference>
<comment type="similarity">
    <text evidence="2">Belongs to the binding-protein-dependent transport system permease family. FecCD subfamily.</text>
</comment>
<feature type="transmembrane region" description="Helical" evidence="8">
    <location>
        <begin position="319"/>
        <end position="337"/>
    </location>
</feature>
<feature type="transmembrane region" description="Helical" evidence="8">
    <location>
        <begin position="69"/>
        <end position="90"/>
    </location>
</feature>
<reference evidence="9" key="1">
    <citation type="submission" date="2019-02" db="EMBL/GenBank/DDBJ databases">
        <authorList>
            <person name="Li S.-H."/>
        </authorList>
    </citation>
    <scope>NUCLEOTIDE SEQUENCE</scope>
    <source>
        <strain evidence="9">IMCC14734</strain>
    </source>
</reference>
<dbReference type="EMBL" id="SHNN01000005">
    <property type="protein sequence ID" value="MCX2982987.1"/>
    <property type="molecule type" value="Genomic_DNA"/>
</dbReference>
<evidence type="ECO:0000256" key="2">
    <source>
        <dbReference type="ARBA" id="ARBA00007935"/>
    </source>
</evidence>
<sequence length="346" mass="35710">MTDVTSDRRARQVMPVLLLALPVALLLGLANGAAPLSTLEALQGLWQFVNGDVSSQAAVIVGQIRLPRILLAAVVGAILACSGAAMQGLFRNPLADPSLIGVTAGASLGASIMIVLGGSALVGYVGLTLVSFGAFIGGLLAVLLVYRLATSVQGTSVATMLLAGIAITALAGSVGSLLEFYADNDMLRRISLWRMGGLDGADYPRLLIGSVVGIALLLALPRFAVALNAMLLGESEARHLGINVARVKRVLIVTVAISVGTAVALAGTIAFVGLIVPHIVRMLTGPDHRRLLPASALAGALLLVVADTFSRLVLAPTELPVGIVTALIGVPFFISLLRRRHQYGML</sequence>
<keyword evidence="4" id="KW-1003">Cell membrane</keyword>